<dbReference type="InterPro" id="IPR040198">
    <property type="entry name" value="Fido_containing"/>
</dbReference>
<feature type="active site" evidence="1">
    <location>
        <position position="179"/>
    </location>
</feature>
<feature type="binding site" evidence="2">
    <location>
        <begin position="220"/>
        <end position="221"/>
    </location>
    <ligand>
        <name>ATP</name>
        <dbReference type="ChEBI" id="CHEBI:30616"/>
    </ligand>
</feature>
<dbReference type="Gene3D" id="1.10.10.10">
    <property type="entry name" value="Winged helix-like DNA-binding domain superfamily/Winged helix DNA-binding domain"/>
    <property type="match status" value="1"/>
</dbReference>
<protein>
    <submittedName>
        <fullName evidence="5">Fic family protein</fullName>
    </submittedName>
</protein>
<dbReference type="SUPFAM" id="SSF46785">
    <property type="entry name" value="Winged helix' DNA-binding domain"/>
    <property type="match status" value="1"/>
</dbReference>
<gene>
    <name evidence="5" type="ORF">IE986_21530</name>
</gene>
<feature type="binding site" evidence="2">
    <location>
        <begin position="183"/>
        <end position="190"/>
    </location>
    <ligand>
        <name>ATP</name>
        <dbReference type="ChEBI" id="CHEBI:30616"/>
    </ligand>
</feature>
<comment type="caution">
    <text evidence="5">The sequence shown here is derived from an EMBL/GenBank/DDBJ whole genome shotgun (WGS) entry which is preliminary data.</text>
</comment>
<dbReference type="PANTHER" id="PTHR13504:SF38">
    <property type="entry name" value="FIDO DOMAIN-CONTAINING PROTEIN"/>
    <property type="match status" value="1"/>
</dbReference>
<dbReference type="InterPro" id="IPR013196">
    <property type="entry name" value="HTH_11"/>
</dbReference>
<evidence type="ECO:0000313" key="6">
    <source>
        <dbReference type="Proteomes" id="UP000655796"/>
    </source>
</evidence>
<name>A0A927DFK6_KLEPN</name>
<feature type="domain" description="Fido" evidence="4">
    <location>
        <begin position="99"/>
        <end position="239"/>
    </location>
</feature>
<keyword evidence="2" id="KW-0547">Nucleotide-binding</keyword>
<dbReference type="InterPro" id="IPR003812">
    <property type="entry name" value="Fido"/>
</dbReference>
<dbReference type="InterPro" id="IPR036597">
    <property type="entry name" value="Fido-like_dom_sf"/>
</dbReference>
<evidence type="ECO:0000256" key="2">
    <source>
        <dbReference type="PIRSR" id="PIRSR640198-2"/>
    </source>
</evidence>
<dbReference type="Pfam" id="PF02661">
    <property type="entry name" value="Fic"/>
    <property type="match status" value="1"/>
</dbReference>
<proteinExistence type="predicted"/>
<dbReference type="InterPro" id="IPR036390">
    <property type="entry name" value="WH_DNA-bd_sf"/>
</dbReference>
<evidence type="ECO:0000313" key="5">
    <source>
        <dbReference type="EMBL" id="MBD3702481.1"/>
    </source>
</evidence>
<dbReference type="PANTHER" id="PTHR13504">
    <property type="entry name" value="FIDO DOMAIN-CONTAINING PROTEIN DDB_G0283145"/>
    <property type="match status" value="1"/>
</dbReference>
<dbReference type="Pfam" id="PF08279">
    <property type="entry name" value="HTH_11"/>
    <property type="match status" value="1"/>
</dbReference>
<dbReference type="SUPFAM" id="SSF140931">
    <property type="entry name" value="Fic-like"/>
    <property type="match status" value="1"/>
</dbReference>
<dbReference type="GO" id="GO:0005524">
    <property type="term" value="F:ATP binding"/>
    <property type="evidence" value="ECO:0007669"/>
    <property type="project" value="UniProtKB-KW"/>
</dbReference>
<dbReference type="AlphaFoldDB" id="A0A927DFK6"/>
<dbReference type="PROSITE" id="PS51459">
    <property type="entry name" value="FIDO"/>
    <property type="match status" value="1"/>
</dbReference>
<feature type="site" description="Important for autoinhibition of adenylyltransferase activity" evidence="3">
    <location>
        <position position="55"/>
    </location>
</feature>
<organism evidence="5 6">
    <name type="scientific">Klebsiella pneumoniae</name>
    <dbReference type="NCBI Taxonomy" id="573"/>
    <lineage>
        <taxon>Bacteria</taxon>
        <taxon>Pseudomonadati</taxon>
        <taxon>Pseudomonadota</taxon>
        <taxon>Gammaproteobacteria</taxon>
        <taxon>Enterobacterales</taxon>
        <taxon>Enterobacteriaceae</taxon>
        <taxon>Klebsiella/Raoultella group</taxon>
        <taxon>Klebsiella</taxon>
        <taxon>Klebsiella pneumoniae complex</taxon>
    </lineage>
</organism>
<dbReference type="InterPro" id="IPR036388">
    <property type="entry name" value="WH-like_DNA-bd_sf"/>
</dbReference>
<accession>A0A927DFK6</accession>
<dbReference type="Proteomes" id="UP000655796">
    <property type="component" value="Unassembled WGS sequence"/>
</dbReference>
<keyword evidence="2" id="KW-0067">ATP-binding</keyword>
<dbReference type="Gene3D" id="1.10.3290.10">
    <property type="entry name" value="Fido-like domain"/>
    <property type="match status" value="1"/>
</dbReference>
<reference evidence="5" key="1">
    <citation type="submission" date="2020-07" db="EMBL/GenBank/DDBJ databases">
        <title>Clinical and genomic characterization of carbapenemase-producing Enterobacterales causing secondary infections during the COVID-19 crisis at a New York City hospital.</title>
        <authorList>
            <person name="Gomez-Simmonds A."/>
            <person name="Annavajhala M.K."/>
            <person name="Uhlemann A.-C."/>
        </authorList>
    </citation>
    <scope>NUCLEOTIDE SEQUENCE</scope>
    <source>
        <strain evidence="5">NK1590</strain>
    </source>
</reference>
<dbReference type="EMBL" id="JACXTD010000001">
    <property type="protein sequence ID" value="MBD3702481.1"/>
    <property type="molecule type" value="Genomic_DNA"/>
</dbReference>
<evidence type="ECO:0000256" key="3">
    <source>
        <dbReference type="PIRSR" id="PIRSR640198-3"/>
    </source>
</evidence>
<evidence type="ECO:0000256" key="1">
    <source>
        <dbReference type="PIRSR" id="PIRSR640198-1"/>
    </source>
</evidence>
<sequence length="357" mass="40095">MSRYQPPFSITPSVLNLVVEIGELLGHWSAKRGEASPLLRKENRIRTIQASLAIEHNSLSMEQVTALLEGKRVLAPAKDIQEVRNAIRAYELMPGWHAANISDLLTAHKTLMTGLVDRPRALLRGGNVGIYRGTQVIHMAPPAARVPRLIADLLSWLEHTELHPLIASSVFHYEFEFIHPFADGNGRMGRLWQTLILSQWRQELAWLPVETLIHHQQERYYDILGACDKTSDCTLFVTGCCKISPAALKEGLETSFIVSEEMSEEMSEEIDVKLAPPENAILRLLTEKPELTARALAEILGISARTVERHLQGLQAKGRLIRIGAKKVEAGWLSRTSRHDVPLSVQLHYLQFHLFAA</sequence>
<evidence type="ECO:0000259" key="4">
    <source>
        <dbReference type="PROSITE" id="PS51459"/>
    </source>
</evidence>